<dbReference type="AlphaFoldDB" id="A0AAP0KXG8"/>
<accession>A0AAP0KXG8</accession>
<evidence type="ECO:0000313" key="2">
    <source>
        <dbReference type="Proteomes" id="UP001420932"/>
    </source>
</evidence>
<comment type="caution">
    <text evidence="1">The sequence shown here is derived from an EMBL/GenBank/DDBJ whole genome shotgun (WGS) entry which is preliminary data.</text>
</comment>
<protein>
    <submittedName>
        <fullName evidence="1">Uncharacterized protein</fullName>
    </submittedName>
</protein>
<dbReference type="Proteomes" id="UP001420932">
    <property type="component" value="Unassembled WGS sequence"/>
</dbReference>
<name>A0AAP0KXG8_9MAGN</name>
<reference evidence="1 2" key="1">
    <citation type="submission" date="2024-01" db="EMBL/GenBank/DDBJ databases">
        <title>Genome assemblies of Stephania.</title>
        <authorList>
            <person name="Yang L."/>
        </authorList>
    </citation>
    <scope>NUCLEOTIDE SEQUENCE [LARGE SCALE GENOMIC DNA]</scope>
    <source>
        <strain evidence="1">YNDBR</strain>
        <tissue evidence="1">Leaf</tissue>
    </source>
</reference>
<keyword evidence="2" id="KW-1185">Reference proteome</keyword>
<organism evidence="1 2">
    <name type="scientific">Stephania yunnanensis</name>
    <dbReference type="NCBI Taxonomy" id="152371"/>
    <lineage>
        <taxon>Eukaryota</taxon>
        <taxon>Viridiplantae</taxon>
        <taxon>Streptophyta</taxon>
        <taxon>Embryophyta</taxon>
        <taxon>Tracheophyta</taxon>
        <taxon>Spermatophyta</taxon>
        <taxon>Magnoliopsida</taxon>
        <taxon>Ranunculales</taxon>
        <taxon>Menispermaceae</taxon>
        <taxon>Menispermoideae</taxon>
        <taxon>Cissampelideae</taxon>
        <taxon>Stephania</taxon>
    </lineage>
</organism>
<sequence>MCRIICRVDAAGMDRAGVDRIGVDRVLVWKFNGVWQFGVMIHKCGVVYVS</sequence>
<evidence type="ECO:0000313" key="1">
    <source>
        <dbReference type="EMBL" id="KAK9160602.1"/>
    </source>
</evidence>
<gene>
    <name evidence="1" type="ORF">Syun_006943</name>
</gene>
<dbReference type="EMBL" id="JBBNAF010000003">
    <property type="protein sequence ID" value="KAK9160602.1"/>
    <property type="molecule type" value="Genomic_DNA"/>
</dbReference>
<proteinExistence type="predicted"/>